<comment type="subcellular location">
    <subcellularLocation>
        <location evidence="1">Secreted</location>
    </subcellularLocation>
</comment>
<name>A0AAN9VY97_9ORTH</name>
<dbReference type="GO" id="GO:0005576">
    <property type="term" value="C:extracellular region"/>
    <property type="evidence" value="ECO:0007669"/>
    <property type="project" value="UniProtKB-SubCell"/>
</dbReference>
<dbReference type="SMART" id="SM00039">
    <property type="entry name" value="CRF"/>
    <property type="match status" value="1"/>
</dbReference>
<gene>
    <name evidence="6" type="ORF">R5R35_003288</name>
</gene>
<evidence type="ECO:0000256" key="2">
    <source>
        <dbReference type="ARBA" id="ARBA00022525"/>
    </source>
</evidence>
<dbReference type="GO" id="GO:0005179">
    <property type="term" value="F:hormone activity"/>
    <property type="evidence" value="ECO:0007669"/>
    <property type="project" value="UniProtKB-KW"/>
</dbReference>
<dbReference type="AlphaFoldDB" id="A0AAN9VY97"/>
<dbReference type="EMBL" id="JAZDUA010000149">
    <property type="protein sequence ID" value="KAK7866364.1"/>
    <property type="molecule type" value="Genomic_DNA"/>
</dbReference>
<protein>
    <recommendedName>
        <fullName evidence="5">Corticotropin-releasing factor domain-containing protein</fullName>
    </recommendedName>
</protein>
<evidence type="ECO:0000313" key="6">
    <source>
        <dbReference type="EMBL" id="KAK7866364.1"/>
    </source>
</evidence>
<evidence type="ECO:0000259" key="5">
    <source>
        <dbReference type="SMART" id="SM00039"/>
    </source>
</evidence>
<feature type="domain" description="Corticotropin-releasing factor" evidence="5">
    <location>
        <begin position="97"/>
        <end position="141"/>
    </location>
</feature>
<keyword evidence="3" id="KW-0372">Hormone</keyword>
<dbReference type="Proteomes" id="UP001378592">
    <property type="component" value="Unassembled WGS sequence"/>
</dbReference>
<sequence length="168" mass="17452">MASVLPSAPLPLLALLGLLLLCAAAPSASASDDDAAAAAEAEAGAAGGPAEGAAPALLARLRAWEASPAAAATALLLAPEDLDAQEALAARRVKRTGAQSLSIVAPLDVLRQRLMNELNRRRMRELQGSRIQQNRQLLTSIGKRLDARLPPAVALWGSWDDRLAAEQA</sequence>
<accession>A0AAN9VY97</accession>
<keyword evidence="4" id="KW-0732">Signal</keyword>
<keyword evidence="2" id="KW-0964">Secreted</keyword>
<keyword evidence="7" id="KW-1185">Reference proteome</keyword>
<proteinExistence type="predicted"/>
<evidence type="ECO:0000256" key="3">
    <source>
        <dbReference type="ARBA" id="ARBA00022702"/>
    </source>
</evidence>
<evidence type="ECO:0000256" key="4">
    <source>
        <dbReference type="SAM" id="SignalP"/>
    </source>
</evidence>
<dbReference type="InterPro" id="IPR000187">
    <property type="entry name" value="CRF"/>
</dbReference>
<organism evidence="6 7">
    <name type="scientific">Gryllus longicercus</name>
    <dbReference type="NCBI Taxonomy" id="2509291"/>
    <lineage>
        <taxon>Eukaryota</taxon>
        <taxon>Metazoa</taxon>
        <taxon>Ecdysozoa</taxon>
        <taxon>Arthropoda</taxon>
        <taxon>Hexapoda</taxon>
        <taxon>Insecta</taxon>
        <taxon>Pterygota</taxon>
        <taxon>Neoptera</taxon>
        <taxon>Polyneoptera</taxon>
        <taxon>Orthoptera</taxon>
        <taxon>Ensifera</taxon>
        <taxon>Gryllidea</taxon>
        <taxon>Grylloidea</taxon>
        <taxon>Gryllidae</taxon>
        <taxon>Gryllinae</taxon>
        <taxon>Gryllus</taxon>
    </lineage>
</organism>
<evidence type="ECO:0000313" key="7">
    <source>
        <dbReference type="Proteomes" id="UP001378592"/>
    </source>
</evidence>
<feature type="chain" id="PRO_5043006033" description="Corticotropin-releasing factor domain-containing protein" evidence="4">
    <location>
        <begin position="31"/>
        <end position="168"/>
    </location>
</feature>
<dbReference type="Pfam" id="PF00473">
    <property type="entry name" value="CRF"/>
    <property type="match status" value="1"/>
</dbReference>
<evidence type="ECO:0000256" key="1">
    <source>
        <dbReference type="ARBA" id="ARBA00004613"/>
    </source>
</evidence>
<feature type="signal peptide" evidence="4">
    <location>
        <begin position="1"/>
        <end position="30"/>
    </location>
</feature>
<reference evidence="6 7" key="1">
    <citation type="submission" date="2024-03" db="EMBL/GenBank/DDBJ databases">
        <title>The genome assembly and annotation of the cricket Gryllus longicercus Weissman &amp; Gray.</title>
        <authorList>
            <person name="Szrajer S."/>
            <person name="Gray D."/>
            <person name="Ylla G."/>
        </authorList>
    </citation>
    <scope>NUCLEOTIDE SEQUENCE [LARGE SCALE GENOMIC DNA]</scope>
    <source>
        <strain evidence="6">DAG 2021-001</strain>
        <tissue evidence="6">Whole body minus gut</tissue>
    </source>
</reference>
<comment type="caution">
    <text evidence="6">The sequence shown here is derived from an EMBL/GenBank/DDBJ whole genome shotgun (WGS) entry which is preliminary data.</text>
</comment>